<dbReference type="RefSeq" id="WP_147132175.1">
    <property type="nucleotide sequence ID" value="NZ_VOSC01000012.1"/>
</dbReference>
<reference evidence="3" key="1">
    <citation type="submission" date="2019-08" db="EMBL/GenBank/DDBJ databases">
        <title>Seonamhaeicola sediminis sp. nov., isolated from marine sediment.</title>
        <authorList>
            <person name="Cao W.R."/>
        </authorList>
    </citation>
    <scope>NUCLEOTIDE SEQUENCE [LARGE SCALE GENOMIC DNA]</scope>
    <source>
        <strain evidence="3">Gy8</strain>
    </source>
</reference>
<dbReference type="AlphaFoldDB" id="A0A5C7B3F9"/>
<protein>
    <recommendedName>
        <fullName evidence="4">T9SS C-terminal target domain-containing protein</fullName>
    </recommendedName>
</protein>
<proteinExistence type="predicted"/>
<gene>
    <name evidence="2" type="ORF">FUA26_04575</name>
</gene>
<dbReference type="OrthoDB" id="1122048at2"/>
<dbReference type="EMBL" id="VOSC01000012">
    <property type="protein sequence ID" value="TXE13075.1"/>
    <property type="molecule type" value="Genomic_DNA"/>
</dbReference>
<evidence type="ECO:0008006" key="4">
    <source>
        <dbReference type="Google" id="ProtNLM"/>
    </source>
</evidence>
<name>A0A5C7B3F9_9FLAO</name>
<dbReference type="Proteomes" id="UP000321790">
    <property type="component" value="Unassembled WGS sequence"/>
</dbReference>
<evidence type="ECO:0000313" key="2">
    <source>
        <dbReference type="EMBL" id="TXE13075.1"/>
    </source>
</evidence>
<evidence type="ECO:0000313" key="3">
    <source>
        <dbReference type="Proteomes" id="UP000321790"/>
    </source>
</evidence>
<evidence type="ECO:0000256" key="1">
    <source>
        <dbReference type="SAM" id="SignalP"/>
    </source>
</evidence>
<sequence>MNTLLKHTRKGFIIVAMAASVISYASNDNTIVKDAAKTAITLNNVKEGNLLTIKDAYGVTLYKELIKQDGIYTKGFDLTALPEGNYFFELEKDVEIKTIPFSVNNNKVNFKSNSETIYHKPVVVVKEDLVYVTKLSPKGEAFTVNVYGIDNGNSEELLYTETITGTQSIEKIYRLESGNYKIVFNSNNKDFTKFINN</sequence>
<accession>A0A5C7B3F9</accession>
<feature type="chain" id="PRO_5023073590" description="T9SS C-terminal target domain-containing protein" evidence="1">
    <location>
        <begin position="26"/>
        <end position="197"/>
    </location>
</feature>
<keyword evidence="1" id="KW-0732">Signal</keyword>
<organism evidence="2 3">
    <name type="scientific">Seonamhaeicola algicola</name>
    <dbReference type="NCBI Taxonomy" id="1719036"/>
    <lineage>
        <taxon>Bacteria</taxon>
        <taxon>Pseudomonadati</taxon>
        <taxon>Bacteroidota</taxon>
        <taxon>Flavobacteriia</taxon>
        <taxon>Flavobacteriales</taxon>
        <taxon>Flavobacteriaceae</taxon>
    </lineage>
</organism>
<comment type="caution">
    <text evidence="2">The sequence shown here is derived from an EMBL/GenBank/DDBJ whole genome shotgun (WGS) entry which is preliminary data.</text>
</comment>
<keyword evidence="3" id="KW-1185">Reference proteome</keyword>
<feature type="signal peptide" evidence="1">
    <location>
        <begin position="1"/>
        <end position="25"/>
    </location>
</feature>